<accession>A0A2I5HJY3</accession>
<reference evidence="1 3" key="1">
    <citation type="submission" date="2017-09" db="EMBL/GenBank/DDBJ databases">
        <title>Complete genome of Salmonella enterica subsp. diarizonae isolated from stool of a patient with bacterial enteropathy.</title>
        <authorList>
            <person name="Zhou J."/>
            <person name="Chen Q."/>
            <person name="Guo L."/>
            <person name="Fan J."/>
        </authorList>
    </citation>
    <scope>NUCLEOTIDE SEQUENCE [LARGE SCALE GENOMIC DNA]</scope>
    <source>
        <strain evidence="1 3">HZS154</strain>
    </source>
</reference>
<evidence type="ECO:0000313" key="3">
    <source>
        <dbReference type="Proteomes" id="UP000230639"/>
    </source>
</evidence>
<name>A0A2I5HJY3_SALDZ</name>
<dbReference type="RefSeq" id="WP_063390181.1">
    <property type="nucleotide sequence ID" value="NZ_CP011288.1"/>
</dbReference>
<evidence type="ECO:0000313" key="1">
    <source>
        <dbReference type="EMBL" id="ATW55867.1"/>
    </source>
</evidence>
<reference evidence="2" key="2">
    <citation type="submission" date="2018-08" db="EMBL/GenBank/DDBJ databases">
        <authorList>
            <person name="Ashton P.M."/>
            <person name="Dallman T."/>
            <person name="Nair S."/>
            <person name="De Pinna E."/>
            <person name="Peters T."/>
            <person name="Grant K."/>
        </authorList>
    </citation>
    <scope>NUCLEOTIDE SEQUENCE [LARGE SCALE GENOMIC DNA]</scope>
    <source>
        <strain evidence="2">294779</strain>
    </source>
</reference>
<gene>
    <name evidence="1" type="ORF">CNQ75_15880</name>
    <name evidence="2" type="ORF">CTQ69_03575</name>
</gene>
<dbReference type="Proteomes" id="UP000839735">
    <property type="component" value="Unassembled WGS sequence"/>
</dbReference>
<evidence type="ECO:0000313" key="2">
    <source>
        <dbReference type="EMBL" id="ECC3913148.1"/>
    </source>
</evidence>
<dbReference type="EMBL" id="AAIBIC010000003">
    <property type="protein sequence ID" value="ECC3913148.1"/>
    <property type="molecule type" value="Genomic_DNA"/>
</dbReference>
<dbReference type="EMBL" id="CP023345">
    <property type="protein sequence ID" value="ATW55867.1"/>
    <property type="molecule type" value="Genomic_DNA"/>
</dbReference>
<dbReference type="Proteomes" id="UP000230639">
    <property type="component" value="Chromosome"/>
</dbReference>
<protein>
    <submittedName>
        <fullName evidence="1">Uncharacterized protein</fullName>
    </submittedName>
</protein>
<proteinExistence type="predicted"/>
<sequence length="170" mass="19511">MKNESIYINTFNMLNSHSLPEKLSFDIFSQQSDRDKSIFKRSLNDGYIFKGLVGHGVQSWCWRIIWETSQCGVALDIPIRGIYSDIDTTDNMPAQDIGELFVNACSSAMESEFYFQNQKANIYIIMDADEFKFKIVNTRDNKTIYEGSVLAELLDILESSNKKQIHGKNI</sequence>
<organism evidence="1 3">
    <name type="scientific">Salmonella diarizonae</name>
    <dbReference type="NCBI Taxonomy" id="59204"/>
    <lineage>
        <taxon>Bacteria</taxon>
        <taxon>Pseudomonadati</taxon>
        <taxon>Pseudomonadota</taxon>
        <taxon>Gammaproteobacteria</taxon>
        <taxon>Enterobacterales</taxon>
        <taxon>Enterobacteriaceae</taxon>
        <taxon>Salmonella</taxon>
    </lineage>
</organism>
<dbReference type="AlphaFoldDB" id="A0A2I5HJY3"/>